<name>A0A914NZT3_9BILA</name>
<keyword evidence="1" id="KW-1185">Reference proteome</keyword>
<proteinExistence type="predicted"/>
<dbReference type="AlphaFoldDB" id="A0A914NZT3"/>
<organism evidence="1 2">
    <name type="scientific">Panagrolaimus davidi</name>
    <dbReference type="NCBI Taxonomy" id="227884"/>
    <lineage>
        <taxon>Eukaryota</taxon>
        <taxon>Metazoa</taxon>
        <taxon>Ecdysozoa</taxon>
        <taxon>Nematoda</taxon>
        <taxon>Chromadorea</taxon>
        <taxon>Rhabditida</taxon>
        <taxon>Tylenchina</taxon>
        <taxon>Panagrolaimomorpha</taxon>
        <taxon>Panagrolaimoidea</taxon>
        <taxon>Panagrolaimidae</taxon>
        <taxon>Panagrolaimus</taxon>
    </lineage>
</organism>
<protein>
    <submittedName>
        <fullName evidence="2">Uncharacterized protein</fullName>
    </submittedName>
</protein>
<dbReference type="WBParaSite" id="PDA_v2.g11010.t1">
    <property type="protein sequence ID" value="PDA_v2.g11010.t1"/>
    <property type="gene ID" value="PDA_v2.g11010"/>
</dbReference>
<evidence type="ECO:0000313" key="1">
    <source>
        <dbReference type="Proteomes" id="UP000887578"/>
    </source>
</evidence>
<sequence>MRGYESHDFGGIVTCGDGSEIRKPKSRLELVDYNLREPSRMCYPLHFKEEKHYASFDFPAFIGKNDYSLVKYRFYDVCYDGQLIEVNAFVDGVGQFTL</sequence>
<evidence type="ECO:0000313" key="2">
    <source>
        <dbReference type="WBParaSite" id="PDA_v2.g11010.t1"/>
    </source>
</evidence>
<dbReference type="Proteomes" id="UP000887578">
    <property type="component" value="Unplaced"/>
</dbReference>
<accession>A0A914NZT3</accession>
<reference evidence="2" key="1">
    <citation type="submission" date="2022-11" db="UniProtKB">
        <authorList>
            <consortium name="WormBaseParasite"/>
        </authorList>
    </citation>
    <scope>IDENTIFICATION</scope>
</reference>